<dbReference type="Proteomes" id="UP000253551">
    <property type="component" value="Unassembled WGS sequence"/>
</dbReference>
<reference evidence="2 3" key="1">
    <citation type="journal article" date="2018" name="G3 (Bethesda)">
        <title>Phylogenetic and Phylogenomic Definition of Rhizopus Species.</title>
        <authorList>
            <person name="Gryganskyi A.P."/>
            <person name="Golan J."/>
            <person name="Dolatabadi S."/>
            <person name="Mondo S."/>
            <person name="Robb S."/>
            <person name="Idnurm A."/>
            <person name="Muszewska A."/>
            <person name="Steczkiewicz K."/>
            <person name="Masonjones S."/>
            <person name="Liao H.L."/>
            <person name="Gajdeczka M.T."/>
            <person name="Anike F."/>
            <person name="Vuek A."/>
            <person name="Anishchenko I.M."/>
            <person name="Voigt K."/>
            <person name="de Hoog G.S."/>
            <person name="Smith M.E."/>
            <person name="Heitman J."/>
            <person name="Vilgalys R."/>
            <person name="Stajich J.E."/>
        </authorList>
    </citation>
    <scope>NUCLEOTIDE SEQUENCE [LARGE SCALE GENOMIC DNA]</scope>
    <source>
        <strain evidence="2 3">LSU 92-RS-03</strain>
    </source>
</reference>
<keyword evidence="3" id="KW-1185">Reference proteome</keyword>
<dbReference type="STRING" id="4846.A0A367KW40"/>
<feature type="compositionally biased region" description="Basic and acidic residues" evidence="1">
    <location>
        <begin position="1778"/>
        <end position="1787"/>
    </location>
</feature>
<evidence type="ECO:0000256" key="1">
    <source>
        <dbReference type="SAM" id="MobiDB-lite"/>
    </source>
</evidence>
<dbReference type="OrthoDB" id="2288673at2759"/>
<protein>
    <submittedName>
        <fullName evidence="2">Uncharacterized protein</fullName>
    </submittedName>
</protein>
<organism evidence="2 3">
    <name type="scientific">Rhizopus stolonifer</name>
    <name type="common">Rhizopus nigricans</name>
    <dbReference type="NCBI Taxonomy" id="4846"/>
    <lineage>
        <taxon>Eukaryota</taxon>
        <taxon>Fungi</taxon>
        <taxon>Fungi incertae sedis</taxon>
        <taxon>Mucoromycota</taxon>
        <taxon>Mucoromycotina</taxon>
        <taxon>Mucoromycetes</taxon>
        <taxon>Mucorales</taxon>
        <taxon>Mucorineae</taxon>
        <taxon>Rhizopodaceae</taxon>
        <taxon>Rhizopus</taxon>
    </lineage>
</organism>
<gene>
    <name evidence="2" type="ORF">CU098_013054</name>
</gene>
<feature type="compositionally biased region" description="Basic and acidic residues" evidence="1">
    <location>
        <begin position="1732"/>
        <end position="1741"/>
    </location>
</feature>
<evidence type="ECO:0000313" key="2">
    <source>
        <dbReference type="EMBL" id="RCI06405.1"/>
    </source>
</evidence>
<feature type="region of interest" description="Disordered" evidence="1">
    <location>
        <begin position="1768"/>
        <end position="1787"/>
    </location>
</feature>
<accession>A0A367KW40</accession>
<name>A0A367KW40_RHIST</name>
<feature type="region of interest" description="Disordered" evidence="1">
    <location>
        <begin position="1722"/>
        <end position="1751"/>
    </location>
</feature>
<comment type="caution">
    <text evidence="2">The sequence shown here is derived from an EMBL/GenBank/DDBJ whole genome shotgun (WGS) entry which is preliminary data.</text>
</comment>
<dbReference type="EMBL" id="PJQM01000161">
    <property type="protein sequence ID" value="RCI06405.1"/>
    <property type="molecule type" value="Genomic_DNA"/>
</dbReference>
<evidence type="ECO:0000313" key="3">
    <source>
        <dbReference type="Proteomes" id="UP000253551"/>
    </source>
</evidence>
<proteinExistence type="predicted"/>
<sequence>MVRSWNYNQIIDLNSDCLSVFVGSAIPSGGVDKICPGDRPVLCQVSPSTVTHNSLYSQTDEGNILHTAPISMHIPQTIDAGPSHYPYYPPPVYAPGYPYAYPGGYPIPVYPHSYLKDKKEGHNETVTILGPTETVTVNGLMTTLTLSGLERTITVKDVPSTLTLDAIVSTFTLENVPGTITKFIDAIPVTVTLNNPPATVTMVGTTTLTNFDMSTITLSGVETTITVLEEGPTVTLQASTVVVDGVPSTVTEIINGIPVTVTLDPIPTTVTQIGTSLITQVDVVTSLATLIKPETQFVTLPEVTKVLTLPAVAESVMLPAITQFVTLPASTIIQTSILTLPPNIVTSITTTTLAANTITLPSLPAVTVTIPPLPASTVIQTEIITLPANTVTLPGITVTLPGAIPSANTVTLVSTSVVSLLTFTSTVIATATATVINPVANLATSTVTLKASTITFSPSTVTIDPSTITLPGNIIPLPLGTITLPGSTFTLSPSIVTLSPNTVTLSPNTVTLLAPPASTVVLPAVTSTVVQLDLKQVTSTVSVPGSISTQFITVMNPATGAVQTVTQIAGGQVCPTVSNIFGGPQITYPGGFTFPFSIPNFSGPATYTLGPGNTIKVDPNGSYSYLNGAIDMIIGTPTQGSSFTFPFSIPSFTGPGLYTLAPNNVVSVDPNGQYTLLSGQDQGPTMVDPVYTITFASITLPTLSLPTLDLGNGFRVANYLGANIYTLDPNNIVSIGTNGDYSFIIGGNGNTRGSVTLPSVTLPTLTLAPGIALPTYTGPGVYTYTPGNVVSIAPLGGVSWLQGGPQLASSGGFIFPSFTFPIITVPSLTVPSLTVPIVTIPTISLPSVTLPSISLPQITLPSISLPQITLPSISLPGITLPSITLPSISLPQITLPSVSLPQTTLPSISLPQITLPTLNLGNGLSLPSYNGPGIYTLYPSNVVSIGTNSVFSFLTGNINGISLGTVSIPSLSLPTLSLPSGINIPNYSGPGIYTPSPGNVLSIGPFGGISWLQGGPQTTSGGEFGFPSLTWPPITLPTFNLPSISLPTVTLPSINLGGSLSVPSFSGPGVYTINSDHIISIASNGVFTYLSGSGFLGGKDGTLSLPSVSLPTLTLSGGIPISNFAGPGIYTVLPGNVLSINSQGGITWLQGGPQSLFGGGFTLPGFTLPTASLPSYTVPPISLLPITFPFVSLPTRIFPSVVLPINVPVPSYTGPGIYTVGPNSVVSIDPSGTYSYLTGSGFLGIKTGNIALPTVSLPTLTLGGGLQLPSYTGPGLYTPTPSNVISINSNGLPQWVSGGPLSLSSFVPTSVALPTITYPAFDLPIGGHIASYSGPGLYTLNSNTVVSVGPGGAYSYVSGSGFFGMKTGSATFPTISYPSLSLFDTYRIPTYAGPGVYTLSPGNIVSVDLNGLIQWLAGGPLNVPFMLPTTTPLGLKTICSAPVVTTTCSPTFSFPFDIPNFAGPGVYILEGNNVVQVNNDGSYVFLSGGPPISTIASSSGFVLPSLSLPSLSLPGLSLPTFTFGSVTIPSYTGPGFYVPSPGNTISINSQGLLSIVSNTGIIGGATTGGFISIPSITLPQITLPTVTLPGGYVVSNYRGPGSYTIQPGTVIEVDLFGSVSFIQGAPLSTNINTSGFVLPTLSFPSIVLPTISLPRISSSNIFGSITSASPLTSNPALLPLKTTINNITYSFPFNVPNFYGPGLYVLNSGVLQVNRDSTYSFVTGGPPKARRNRLEAVDEKQPSTSELATASESSGFVLPGFSFSGFSRRAEPSSSEYYSREASEESNHRDHAGFLSSVLALF</sequence>